<dbReference type="EMBL" id="LLYB01000034">
    <property type="protein sequence ID" value="KRR27991.1"/>
    <property type="molecule type" value="Genomic_DNA"/>
</dbReference>
<organism evidence="2 3">
    <name type="scientific">Bradyrhizobium lablabi</name>
    <dbReference type="NCBI Taxonomy" id="722472"/>
    <lineage>
        <taxon>Bacteria</taxon>
        <taxon>Pseudomonadati</taxon>
        <taxon>Pseudomonadota</taxon>
        <taxon>Alphaproteobacteria</taxon>
        <taxon>Hyphomicrobiales</taxon>
        <taxon>Nitrobacteraceae</taxon>
        <taxon>Bradyrhizobium</taxon>
    </lineage>
</organism>
<evidence type="ECO:0000313" key="2">
    <source>
        <dbReference type="EMBL" id="KRR27991.1"/>
    </source>
</evidence>
<sequence>MRLGSSSSNQRCCAKGRCANHRRSANQNVTPRASSTKRRSTVSSLGNSRQFLTMMSPQIIKAIKQAALEDDRAAWDVMEEAVTQQLERRKSK</sequence>
<name>A0A0R3N696_9BRAD</name>
<evidence type="ECO:0000256" key="1">
    <source>
        <dbReference type="SAM" id="MobiDB-lite"/>
    </source>
</evidence>
<dbReference type="Proteomes" id="UP000051660">
    <property type="component" value="Unassembled WGS sequence"/>
</dbReference>
<evidence type="ECO:0000313" key="3">
    <source>
        <dbReference type="Proteomes" id="UP000051660"/>
    </source>
</evidence>
<dbReference type="AlphaFoldDB" id="A0A0R3N696"/>
<reference evidence="2 3" key="1">
    <citation type="submission" date="2014-03" db="EMBL/GenBank/DDBJ databases">
        <title>Bradyrhizobium valentinum sp. nov., isolated from effective nodules of Lupinus mariae-josephae, a lupine endemic of basic-lime soils in Eastern Spain.</title>
        <authorList>
            <person name="Duran D."/>
            <person name="Rey L."/>
            <person name="Navarro A."/>
            <person name="Busquets A."/>
            <person name="Imperial J."/>
            <person name="Ruiz-Argueso T."/>
        </authorList>
    </citation>
    <scope>NUCLEOTIDE SEQUENCE [LARGE SCALE GENOMIC DNA]</scope>
    <source>
        <strain evidence="2 3">CCBAU 23086</strain>
    </source>
</reference>
<proteinExistence type="predicted"/>
<feature type="compositionally biased region" description="Polar residues" evidence="1">
    <location>
        <begin position="1"/>
        <end position="11"/>
    </location>
</feature>
<feature type="region of interest" description="Disordered" evidence="1">
    <location>
        <begin position="1"/>
        <end position="49"/>
    </location>
</feature>
<feature type="compositionally biased region" description="Polar residues" evidence="1">
    <location>
        <begin position="25"/>
        <end position="34"/>
    </location>
</feature>
<accession>A0A0R3N696</accession>
<gene>
    <name evidence="2" type="ORF">CQ14_09225</name>
</gene>
<protein>
    <submittedName>
        <fullName evidence="2">Uncharacterized protein</fullName>
    </submittedName>
</protein>
<comment type="caution">
    <text evidence="2">The sequence shown here is derived from an EMBL/GenBank/DDBJ whole genome shotgun (WGS) entry which is preliminary data.</text>
</comment>